<gene>
    <name evidence="4" type="primary">proC</name>
    <name evidence="9" type="ORF">SAMN05661053_0975</name>
</gene>
<dbReference type="PANTHER" id="PTHR11645:SF0">
    <property type="entry name" value="PYRROLINE-5-CARBOXYLATE REDUCTASE 3"/>
    <property type="match status" value="1"/>
</dbReference>
<dbReference type="InterPro" id="IPR053790">
    <property type="entry name" value="P5CR-like_CS"/>
</dbReference>
<dbReference type="RefSeq" id="WP_109572288.1">
    <property type="nucleotide sequence ID" value="NZ_UHJL01000001.1"/>
</dbReference>
<dbReference type="EC" id="1.5.1.2" evidence="4 5"/>
<dbReference type="InterPro" id="IPR008927">
    <property type="entry name" value="6-PGluconate_DH-like_C_sf"/>
</dbReference>
<name>A0A380RWE7_FIBSU</name>
<comment type="subcellular location">
    <subcellularLocation>
        <location evidence="4">Cytoplasm</location>
    </subcellularLocation>
</comment>
<comment type="pathway">
    <text evidence="4 6">Amino-acid biosynthesis; L-proline biosynthesis; L-proline from L-glutamate 5-semialdehyde: step 1/1.</text>
</comment>
<keyword evidence="2 4" id="KW-0521">NADP</keyword>
<dbReference type="UniPathway" id="UPA00098">
    <property type="reaction ID" value="UER00361"/>
</dbReference>
<feature type="domain" description="Pyrroline-5-carboxylate reductase dimerisation" evidence="8">
    <location>
        <begin position="162"/>
        <end position="266"/>
    </location>
</feature>
<dbReference type="EMBL" id="UHJL01000001">
    <property type="protein sequence ID" value="SUQ19734.1"/>
    <property type="molecule type" value="Genomic_DNA"/>
</dbReference>
<reference evidence="9 10" key="1">
    <citation type="submission" date="2017-08" db="EMBL/GenBank/DDBJ databases">
        <authorList>
            <person name="de Groot N.N."/>
        </authorList>
    </citation>
    <scope>NUCLEOTIDE SEQUENCE [LARGE SCALE GENOMIC DNA]</scope>
    <source>
        <strain evidence="9 10">HM2</strain>
    </source>
</reference>
<evidence type="ECO:0000259" key="7">
    <source>
        <dbReference type="Pfam" id="PF03807"/>
    </source>
</evidence>
<keyword evidence="4 6" id="KW-0028">Amino-acid biosynthesis</keyword>
<feature type="domain" description="Pyrroline-5-carboxylate reductase catalytic N-terminal" evidence="7">
    <location>
        <begin position="5"/>
        <end position="100"/>
    </location>
</feature>
<evidence type="ECO:0000256" key="5">
    <source>
        <dbReference type="NCBIfam" id="TIGR00112"/>
    </source>
</evidence>
<organism evidence="9 10">
    <name type="scientific">Fibrobacter succinogenes</name>
    <name type="common">Bacteroides succinogenes</name>
    <dbReference type="NCBI Taxonomy" id="833"/>
    <lineage>
        <taxon>Bacteria</taxon>
        <taxon>Pseudomonadati</taxon>
        <taxon>Fibrobacterota</taxon>
        <taxon>Fibrobacteria</taxon>
        <taxon>Fibrobacterales</taxon>
        <taxon>Fibrobacteraceae</taxon>
        <taxon>Fibrobacter</taxon>
    </lineage>
</organism>
<dbReference type="InterPro" id="IPR036291">
    <property type="entry name" value="NAD(P)-bd_dom_sf"/>
</dbReference>
<dbReference type="AlphaFoldDB" id="A0A380RWE7"/>
<dbReference type="SUPFAM" id="SSF51735">
    <property type="entry name" value="NAD(P)-binding Rossmann-fold domains"/>
    <property type="match status" value="1"/>
</dbReference>
<evidence type="ECO:0000256" key="3">
    <source>
        <dbReference type="ARBA" id="ARBA00023002"/>
    </source>
</evidence>
<proteinExistence type="inferred from homology"/>
<evidence type="ECO:0000313" key="9">
    <source>
        <dbReference type="EMBL" id="SUQ19734.1"/>
    </source>
</evidence>
<dbReference type="PIRSF" id="PIRSF000193">
    <property type="entry name" value="Pyrrol-5-carb_rd"/>
    <property type="match status" value="1"/>
</dbReference>
<keyword evidence="4" id="KW-0963">Cytoplasm</keyword>
<dbReference type="Proteomes" id="UP000255423">
    <property type="component" value="Unassembled WGS sequence"/>
</dbReference>
<dbReference type="SUPFAM" id="SSF48179">
    <property type="entry name" value="6-phosphogluconate dehydrogenase C-terminal domain-like"/>
    <property type="match status" value="1"/>
</dbReference>
<dbReference type="Gene3D" id="1.10.3730.10">
    <property type="entry name" value="ProC C-terminal domain-like"/>
    <property type="match status" value="1"/>
</dbReference>
<dbReference type="PROSITE" id="PS00521">
    <property type="entry name" value="P5CR"/>
    <property type="match status" value="1"/>
</dbReference>
<dbReference type="InterPro" id="IPR000304">
    <property type="entry name" value="Pyrroline-COOH_reductase"/>
</dbReference>
<dbReference type="GO" id="GO:0004735">
    <property type="term" value="F:pyrroline-5-carboxylate reductase activity"/>
    <property type="evidence" value="ECO:0007669"/>
    <property type="project" value="UniProtKB-UniRule"/>
</dbReference>
<keyword evidence="3 4" id="KW-0560">Oxidoreductase</keyword>
<dbReference type="HAMAP" id="MF_01925">
    <property type="entry name" value="P5C_reductase"/>
    <property type="match status" value="1"/>
</dbReference>
<dbReference type="GO" id="GO:0055129">
    <property type="term" value="P:L-proline biosynthetic process"/>
    <property type="evidence" value="ECO:0007669"/>
    <property type="project" value="UniProtKB-UniRule"/>
</dbReference>
<evidence type="ECO:0000256" key="4">
    <source>
        <dbReference type="HAMAP-Rule" id="MF_01925"/>
    </source>
</evidence>
<dbReference type="InterPro" id="IPR029036">
    <property type="entry name" value="P5CR_dimer"/>
</dbReference>
<evidence type="ECO:0000256" key="2">
    <source>
        <dbReference type="ARBA" id="ARBA00022857"/>
    </source>
</evidence>
<accession>A0A380RWE7</accession>
<evidence type="ECO:0000256" key="6">
    <source>
        <dbReference type="RuleBase" id="RU003903"/>
    </source>
</evidence>
<dbReference type="FunFam" id="1.10.3730.10:FF:000001">
    <property type="entry name" value="Pyrroline-5-carboxylate reductase"/>
    <property type="match status" value="1"/>
</dbReference>
<comment type="function">
    <text evidence="4">Catalyzes the reduction of 1-pyrroline-5-carboxylate (PCA) to L-proline.</text>
</comment>
<sequence length="268" mass="27706">MNTTIFFAGTGNMGGAILRGLLNAGTDAKNIFFFDPSDKAAEAVSALGCVRVKSFAEGIEKANVTFLCVKPQIFKLVAAEWKAAASALNSEKTFISIMAGVARKSLIEVLGEKNQVLRVMPNLPLTVGKGSVGLATDGVSDETLKLAEEIFGNIGVTCRVAESLIDAVTGLSGSAPAYVFEFIEGLTRGGVKAGLTRDVALKLALGTIEGSVELVKQSGKSPSDLCAMVCSPAGTTIAGIDALEEGAFRSTLIKAVVAGTNRSKELGK</sequence>
<evidence type="ECO:0000256" key="1">
    <source>
        <dbReference type="ARBA" id="ARBA00005525"/>
    </source>
</evidence>
<dbReference type="GO" id="GO:0005737">
    <property type="term" value="C:cytoplasm"/>
    <property type="evidence" value="ECO:0007669"/>
    <property type="project" value="UniProtKB-SubCell"/>
</dbReference>
<evidence type="ECO:0000259" key="8">
    <source>
        <dbReference type="Pfam" id="PF14748"/>
    </source>
</evidence>
<comment type="similarity">
    <text evidence="1 4 6">Belongs to the pyrroline-5-carboxylate reductase family.</text>
</comment>
<protein>
    <recommendedName>
        <fullName evidence="4 5">Pyrroline-5-carboxylate reductase</fullName>
        <shortName evidence="4">P5C reductase</shortName>
        <shortName evidence="4">P5CR</shortName>
        <ecNumber evidence="4 5">1.5.1.2</ecNumber>
    </recommendedName>
    <alternativeName>
        <fullName evidence="4">PCA reductase</fullName>
    </alternativeName>
</protein>
<dbReference type="NCBIfam" id="TIGR00112">
    <property type="entry name" value="proC"/>
    <property type="match status" value="1"/>
</dbReference>
<dbReference type="Pfam" id="PF14748">
    <property type="entry name" value="P5CR_dimer"/>
    <property type="match status" value="1"/>
</dbReference>
<dbReference type="Pfam" id="PF03807">
    <property type="entry name" value="F420_oxidored"/>
    <property type="match status" value="1"/>
</dbReference>
<comment type="catalytic activity">
    <reaction evidence="4">
        <text>L-proline + NAD(+) = (S)-1-pyrroline-5-carboxylate + NADH + 2 H(+)</text>
        <dbReference type="Rhea" id="RHEA:14105"/>
        <dbReference type="ChEBI" id="CHEBI:15378"/>
        <dbReference type="ChEBI" id="CHEBI:17388"/>
        <dbReference type="ChEBI" id="CHEBI:57540"/>
        <dbReference type="ChEBI" id="CHEBI:57945"/>
        <dbReference type="ChEBI" id="CHEBI:60039"/>
        <dbReference type="EC" id="1.5.1.2"/>
    </reaction>
</comment>
<dbReference type="Gene3D" id="3.40.50.720">
    <property type="entry name" value="NAD(P)-binding Rossmann-like Domain"/>
    <property type="match status" value="1"/>
</dbReference>
<comment type="catalytic activity">
    <reaction evidence="4 6">
        <text>L-proline + NADP(+) = (S)-1-pyrroline-5-carboxylate + NADPH + 2 H(+)</text>
        <dbReference type="Rhea" id="RHEA:14109"/>
        <dbReference type="ChEBI" id="CHEBI:15378"/>
        <dbReference type="ChEBI" id="CHEBI:17388"/>
        <dbReference type="ChEBI" id="CHEBI:57783"/>
        <dbReference type="ChEBI" id="CHEBI:58349"/>
        <dbReference type="ChEBI" id="CHEBI:60039"/>
        <dbReference type="EC" id="1.5.1.2"/>
    </reaction>
</comment>
<evidence type="ECO:0000313" key="10">
    <source>
        <dbReference type="Proteomes" id="UP000255423"/>
    </source>
</evidence>
<dbReference type="PANTHER" id="PTHR11645">
    <property type="entry name" value="PYRROLINE-5-CARBOXYLATE REDUCTASE"/>
    <property type="match status" value="1"/>
</dbReference>
<keyword evidence="4 6" id="KW-0641">Proline biosynthesis</keyword>
<dbReference type="InterPro" id="IPR028939">
    <property type="entry name" value="P5C_Rdtase_cat_N"/>
</dbReference>